<comment type="cofactor">
    <cofactor evidence="1">
        <name>Mg(2+)</name>
        <dbReference type="ChEBI" id="CHEBI:18420"/>
    </cofactor>
</comment>
<sequence>MTPAGTDEFLGVPREPRDGTARVPARELDRILAVADGLRRDRYPGEDPGRQPLHTVYVPADRVRTGLGQRWGEQALAALAEHGLPYPDELHERITRKLATEPIEDLRVDFEDGYGRREDATEDAHARSVAAFLAARPAPFTGVRIKSLEPDTRPRALRTLERLLDALGTIPPNFVITLPKVSSVEQVEALVWLCRHLEPAAGQLRFELQVEMPQAILGPDGVCPLPAMIHLSQGRCVGLHYGTYDYSAALGIAAAYQSMEHPAADHAKQVMQVAAAGTGVRVVDGSTNVLPIGDTAAVQAAWALHLRLVRRSLERGFYQGWDLHPAQLPTRYAAAYGFFRQGAPSAATRLRAWLAGRDSAAQRDSGARGTGYLDEPATARALSGFLRRAVQCGALDVGEFGVDRSMLEPL</sequence>
<dbReference type="GO" id="GO:0000287">
    <property type="term" value="F:magnesium ion binding"/>
    <property type="evidence" value="ECO:0007669"/>
    <property type="project" value="TreeGrafter"/>
</dbReference>
<dbReference type="SUPFAM" id="SSF51621">
    <property type="entry name" value="Phosphoenolpyruvate/pyruvate domain"/>
    <property type="match status" value="1"/>
</dbReference>
<dbReference type="PANTHER" id="PTHR32308:SF10">
    <property type="entry name" value="CITRATE LYASE SUBUNIT BETA"/>
    <property type="match status" value="1"/>
</dbReference>
<evidence type="ECO:0000256" key="3">
    <source>
        <dbReference type="ARBA" id="ARBA00022842"/>
    </source>
</evidence>
<dbReference type="AlphaFoldDB" id="A0A8J3KJV5"/>
<dbReference type="GO" id="GO:0003824">
    <property type="term" value="F:catalytic activity"/>
    <property type="evidence" value="ECO:0007669"/>
    <property type="project" value="InterPro"/>
</dbReference>
<dbReference type="InterPro" id="IPR054255">
    <property type="entry name" value="DUF6986"/>
</dbReference>
<dbReference type="GO" id="GO:0006107">
    <property type="term" value="P:oxaloacetate metabolic process"/>
    <property type="evidence" value="ECO:0007669"/>
    <property type="project" value="TreeGrafter"/>
</dbReference>
<evidence type="ECO:0000313" key="5">
    <source>
        <dbReference type="EMBL" id="GIF98568.1"/>
    </source>
</evidence>
<evidence type="ECO:0000256" key="4">
    <source>
        <dbReference type="SAM" id="MobiDB-lite"/>
    </source>
</evidence>
<dbReference type="Gene3D" id="3.20.20.60">
    <property type="entry name" value="Phosphoenolpyruvate-binding domains"/>
    <property type="match status" value="1"/>
</dbReference>
<dbReference type="EMBL" id="BONH01000016">
    <property type="protein sequence ID" value="GIF98568.1"/>
    <property type="molecule type" value="Genomic_DNA"/>
</dbReference>
<proteinExistence type="predicted"/>
<reference evidence="5 6" key="1">
    <citation type="submission" date="2021-01" db="EMBL/GenBank/DDBJ databases">
        <title>Whole genome shotgun sequence of Catellatospora citrea NBRC 14495.</title>
        <authorList>
            <person name="Komaki H."/>
            <person name="Tamura T."/>
        </authorList>
    </citation>
    <scope>NUCLEOTIDE SEQUENCE [LARGE SCALE GENOMIC DNA]</scope>
    <source>
        <strain evidence="5 6">NBRC 14495</strain>
    </source>
</reference>
<evidence type="ECO:0000256" key="2">
    <source>
        <dbReference type="ARBA" id="ARBA00022723"/>
    </source>
</evidence>
<accession>A0A8J3KJV5</accession>
<protein>
    <submittedName>
        <fullName evidence="5">Aldolase</fullName>
    </submittedName>
</protein>
<comment type="caution">
    <text evidence="5">The sequence shown here is derived from an EMBL/GenBank/DDBJ whole genome shotgun (WGS) entry which is preliminary data.</text>
</comment>
<keyword evidence="3" id="KW-0460">Magnesium</keyword>
<name>A0A8J3KJV5_9ACTN</name>
<feature type="region of interest" description="Disordered" evidence="4">
    <location>
        <begin position="1"/>
        <end position="22"/>
    </location>
</feature>
<evidence type="ECO:0000313" key="6">
    <source>
        <dbReference type="Proteomes" id="UP000659904"/>
    </source>
</evidence>
<dbReference type="Proteomes" id="UP000659904">
    <property type="component" value="Unassembled WGS sequence"/>
</dbReference>
<dbReference type="InterPro" id="IPR015813">
    <property type="entry name" value="Pyrv/PenolPyrv_kinase-like_dom"/>
</dbReference>
<gene>
    <name evidence="5" type="ORF">Cci01nite_36620</name>
</gene>
<organism evidence="5 6">
    <name type="scientific">Catellatospora citrea</name>
    <dbReference type="NCBI Taxonomy" id="53366"/>
    <lineage>
        <taxon>Bacteria</taxon>
        <taxon>Bacillati</taxon>
        <taxon>Actinomycetota</taxon>
        <taxon>Actinomycetes</taxon>
        <taxon>Micromonosporales</taxon>
        <taxon>Micromonosporaceae</taxon>
        <taxon>Catellatospora</taxon>
    </lineage>
</organism>
<keyword evidence="2" id="KW-0479">Metal-binding</keyword>
<dbReference type="InterPro" id="IPR040442">
    <property type="entry name" value="Pyrv_kinase-like_dom_sf"/>
</dbReference>
<dbReference type="Pfam" id="PF22484">
    <property type="entry name" value="DUF6986"/>
    <property type="match status" value="1"/>
</dbReference>
<evidence type="ECO:0000256" key="1">
    <source>
        <dbReference type="ARBA" id="ARBA00001946"/>
    </source>
</evidence>
<dbReference type="RefSeq" id="WP_120315665.1">
    <property type="nucleotide sequence ID" value="NZ_BONH01000016.1"/>
</dbReference>
<keyword evidence="6" id="KW-1185">Reference proteome</keyword>
<dbReference type="PANTHER" id="PTHR32308">
    <property type="entry name" value="LYASE BETA SUBUNIT, PUTATIVE (AFU_ORTHOLOGUE AFUA_4G13030)-RELATED"/>
    <property type="match status" value="1"/>
</dbReference>